<keyword evidence="3" id="KW-0732">Signal</keyword>
<keyword evidence="4" id="KW-0645">Protease</keyword>
<evidence type="ECO:0000313" key="4">
    <source>
        <dbReference type="EMBL" id="SFS95285.1"/>
    </source>
</evidence>
<dbReference type="AlphaFoldDB" id="A0A1I6U1I3"/>
<evidence type="ECO:0000256" key="1">
    <source>
        <dbReference type="ARBA" id="ARBA00006096"/>
    </source>
</evidence>
<evidence type="ECO:0000313" key="5">
    <source>
        <dbReference type="Proteomes" id="UP000198785"/>
    </source>
</evidence>
<proteinExistence type="inferred from homology"/>
<reference evidence="4 5" key="1">
    <citation type="submission" date="2016-10" db="EMBL/GenBank/DDBJ databases">
        <authorList>
            <person name="de Groot N.N."/>
        </authorList>
    </citation>
    <scope>NUCLEOTIDE SEQUENCE [LARGE SCALE GENOMIC DNA]</scope>
    <source>
        <strain evidence="4 5">DSM 22789</strain>
    </source>
</reference>
<dbReference type="RefSeq" id="WP_244525883.1">
    <property type="nucleotide sequence ID" value="NZ_FOZZ01000007.1"/>
</dbReference>
<dbReference type="SUPFAM" id="SSF56601">
    <property type="entry name" value="beta-lactamase/transpeptidase-like"/>
    <property type="match status" value="1"/>
</dbReference>
<keyword evidence="5" id="KW-1185">Reference proteome</keyword>
<sequence>MKKPIIALLCMLSIVLSLGVQAQEIKNKLDKAYQQFLNSGKLPNGIAAFTVLDGKTGQVILDKNGSLGLPTASTLKVITAITALDILGADYTYKTHLYYNGEIDSLGVLHGDIIVQGTGDPTLGSDRYAESNEETLLNKWVYGIRNAGITGIEGRIIGDDTFYNGIDMPAGWNWGDMGNYYGAGISGLNWRENKLGVVFAPAAIGKPTPIAKFTHVLDSTVQIINEVLTGANGTGDNVYAYSAPYSNIIYLRGSHGKDLKKTIEISVPDPALDLAYQLKEALRSNEIGVEDSLCTITTGKRLLNEGVALPQGNKELDVHQSPPLKDIVHWFNQKSINLYGEALLKSIGLISGNKPNTDEAAGLLAKYWEQKLQIPTSELNIKDGSGLSPQNRITSKAMAKIMNYAQDRPWFAAFEKSLPTINQMTMKSGTIGGVLGYTGYQMNSAGQKFTFSLLVNNYMGGATAMRQEMFKLLNSLK</sequence>
<dbReference type="PANTHER" id="PTHR30023">
    <property type="entry name" value="D-ALANYL-D-ALANINE CARBOXYPEPTIDASE"/>
    <property type="match status" value="1"/>
</dbReference>
<dbReference type="EMBL" id="FOZZ01000007">
    <property type="protein sequence ID" value="SFS95285.1"/>
    <property type="molecule type" value="Genomic_DNA"/>
</dbReference>
<keyword evidence="2" id="KW-0378">Hydrolase</keyword>
<dbReference type="Proteomes" id="UP000198785">
    <property type="component" value="Unassembled WGS sequence"/>
</dbReference>
<dbReference type="STRING" id="683125.SAMN05660206_107203"/>
<dbReference type="Gene3D" id="3.40.710.10">
    <property type="entry name" value="DD-peptidase/beta-lactamase superfamily"/>
    <property type="match status" value="2"/>
</dbReference>
<keyword evidence="4" id="KW-0121">Carboxypeptidase</keyword>
<feature type="signal peptide" evidence="3">
    <location>
        <begin position="1"/>
        <end position="22"/>
    </location>
</feature>
<organism evidence="4 5">
    <name type="scientific">Sphingobacterium wenxiniae</name>
    <dbReference type="NCBI Taxonomy" id="683125"/>
    <lineage>
        <taxon>Bacteria</taxon>
        <taxon>Pseudomonadati</taxon>
        <taxon>Bacteroidota</taxon>
        <taxon>Sphingobacteriia</taxon>
        <taxon>Sphingobacteriales</taxon>
        <taxon>Sphingobacteriaceae</taxon>
        <taxon>Sphingobacterium</taxon>
    </lineage>
</organism>
<feature type="chain" id="PRO_5011470910" evidence="3">
    <location>
        <begin position="23"/>
        <end position="477"/>
    </location>
</feature>
<comment type="similarity">
    <text evidence="1">Belongs to the peptidase S13 family.</text>
</comment>
<name>A0A1I6U1I3_9SPHI</name>
<gene>
    <name evidence="4" type="ORF">SAMN05660206_107203</name>
</gene>
<dbReference type="Gene3D" id="3.50.80.20">
    <property type="entry name" value="D-Ala-D-Ala carboxypeptidase C, peptidase S13"/>
    <property type="match status" value="1"/>
</dbReference>
<dbReference type="NCBIfam" id="TIGR00666">
    <property type="entry name" value="PBP4"/>
    <property type="match status" value="1"/>
</dbReference>
<dbReference type="GO" id="GO:0000270">
    <property type="term" value="P:peptidoglycan metabolic process"/>
    <property type="evidence" value="ECO:0007669"/>
    <property type="project" value="TreeGrafter"/>
</dbReference>
<dbReference type="GO" id="GO:0004185">
    <property type="term" value="F:serine-type carboxypeptidase activity"/>
    <property type="evidence" value="ECO:0007669"/>
    <property type="project" value="InterPro"/>
</dbReference>
<evidence type="ECO:0000256" key="2">
    <source>
        <dbReference type="ARBA" id="ARBA00022801"/>
    </source>
</evidence>
<dbReference type="GO" id="GO:0006508">
    <property type="term" value="P:proteolysis"/>
    <property type="evidence" value="ECO:0007669"/>
    <property type="project" value="InterPro"/>
</dbReference>
<dbReference type="InterPro" id="IPR000667">
    <property type="entry name" value="Peptidase_S13"/>
</dbReference>
<dbReference type="Pfam" id="PF02113">
    <property type="entry name" value="Peptidase_S13"/>
    <property type="match status" value="1"/>
</dbReference>
<dbReference type="PANTHER" id="PTHR30023:SF0">
    <property type="entry name" value="PENICILLIN-SENSITIVE CARBOXYPEPTIDASE A"/>
    <property type="match status" value="1"/>
</dbReference>
<protein>
    <submittedName>
        <fullName evidence="4">D-alanyl-D-alanine carboxypeptidase / D-alanyl-D-alanine-endopeptidase (Penicillin-binding protein 4)</fullName>
    </submittedName>
</protein>
<dbReference type="InterPro" id="IPR012338">
    <property type="entry name" value="Beta-lactam/transpept-like"/>
</dbReference>
<dbReference type="PRINTS" id="PR00922">
    <property type="entry name" value="DADACBPTASE3"/>
</dbReference>
<accession>A0A1I6U1I3</accession>
<evidence type="ECO:0000256" key="3">
    <source>
        <dbReference type="SAM" id="SignalP"/>
    </source>
</evidence>